<dbReference type="EMBL" id="UYYB01101087">
    <property type="protein sequence ID" value="VDM78131.1"/>
    <property type="molecule type" value="Genomic_DNA"/>
</dbReference>
<protein>
    <submittedName>
        <fullName evidence="1">Uncharacterized protein</fullName>
    </submittedName>
</protein>
<gene>
    <name evidence="1" type="ORF">SVUK_LOCUS13129</name>
</gene>
<name>A0A3P7IZ01_STRVU</name>
<dbReference type="OrthoDB" id="5804305at2759"/>
<evidence type="ECO:0000313" key="2">
    <source>
        <dbReference type="Proteomes" id="UP000270094"/>
    </source>
</evidence>
<sequence length="227" mass="25935">MDDREQIEAFWESAKTNSTDFIQFDDPAAPLSAVIKSFSDMIASDNQQPATVMQKKQVVLLTDYMPLNVTAALNSITCVKENEQKLALVHELNVTEFEQFITFPVFSVTDDINITEAEQIFQQPLDFVFPQAIYQGKPGWRDYLFMMSFDAKTVTAVLQNTASGDMCNLPNNKMYRDFLIVQFAHSGIAMNFTLPFVGHRTESFSQHCIEYMELQFSPPHFLDLLKD</sequence>
<proteinExistence type="predicted"/>
<dbReference type="AlphaFoldDB" id="A0A3P7IZ01"/>
<reference evidence="1 2" key="1">
    <citation type="submission" date="2018-11" db="EMBL/GenBank/DDBJ databases">
        <authorList>
            <consortium name="Pathogen Informatics"/>
        </authorList>
    </citation>
    <scope>NUCLEOTIDE SEQUENCE [LARGE SCALE GENOMIC DNA]</scope>
</reference>
<evidence type="ECO:0000313" key="1">
    <source>
        <dbReference type="EMBL" id="VDM78131.1"/>
    </source>
</evidence>
<dbReference type="Proteomes" id="UP000270094">
    <property type="component" value="Unassembled WGS sequence"/>
</dbReference>
<accession>A0A3P7IZ01</accession>
<keyword evidence="2" id="KW-1185">Reference proteome</keyword>
<organism evidence="1 2">
    <name type="scientific">Strongylus vulgaris</name>
    <name type="common">Blood worm</name>
    <dbReference type="NCBI Taxonomy" id="40348"/>
    <lineage>
        <taxon>Eukaryota</taxon>
        <taxon>Metazoa</taxon>
        <taxon>Ecdysozoa</taxon>
        <taxon>Nematoda</taxon>
        <taxon>Chromadorea</taxon>
        <taxon>Rhabditida</taxon>
        <taxon>Rhabditina</taxon>
        <taxon>Rhabditomorpha</taxon>
        <taxon>Strongyloidea</taxon>
        <taxon>Strongylidae</taxon>
        <taxon>Strongylus</taxon>
    </lineage>
</organism>